<dbReference type="Proteomes" id="UP000187408">
    <property type="component" value="Unassembled WGS sequence"/>
</dbReference>
<dbReference type="OrthoDB" id="15431at2"/>
<dbReference type="InterPro" id="IPR003731">
    <property type="entry name" value="Di-Nase_FeMo-co_biosynth"/>
</dbReference>
<dbReference type="InterPro" id="IPR036105">
    <property type="entry name" value="DiNase_FeMo-co_biosyn_sf"/>
</dbReference>
<evidence type="ECO:0000313" key="3">
    <source>
        <dbReference type="Proteomes" id="UP000187408"/>
    </source>
</evidence>
<dbReference type="SUPFAM" id="SSF53146">
    <property type="entry name" value="Nitrogenase accessory factor-like"/>
    <property type="match status" value="1"/>
</dbReference>
<evidence type="ECO:0000313" key="2">
    <source>
        <dbReference type="EMBL" id="OMH40935.1"/>
    </source>
</evidence>
<dbReference type="EMBL" id="MOEN01000006">
    <property type="protein sequence ID" value="OMH40935.1"/>
    <property type="molecule type" value="Genomic_DNA"/>
</dbReference>
<dbReference type="Pfam" id="PF02579">
    <property type="entry name" value="Nitro_FeMo-Co"/>
    <property type="match status" value="1"/>
</dbReference>
<feature type="domain" description="Dinitrogenase iron-molybdenum cofactor biosynthesis" evidence="1">
    <location>
        <begin position="12"/>
        <end position="107"/>
    </location>
</feature>
<accession>A0A1R1MM89</accession>
<gene>
    <name evidence="2" type="ORF">BLW93_02510</name>
</gene>
<name>A0A1R1MM89_9BACT</name>
<proteinExistence type="predicted"/>
<dbReference type="STRING" id="1914305.BLW93_02510"/>
<evidence type="ECO:0000259" key="1">
    <source>
        <dbReference type="Pfam" id="PF02579"/>
    </source>
</evidence>
<reference evidence="2 3" key="1">
    <citation type="submission" date="2016-10" db="EMBL/GenBank/DDBJ databases">
        <title>Genome sequence of a sulfur-reducing bacterium Desulfurobacterium indicum K6013.</title>
        <authorList>
            <person name="Cao J."/>
            <person name="Shao Z."/>
            <person name="Alain K."/>
            <person name="Jebbar M."/>
        </authorList>
    </citation>
    <scope>NUCLEOTIDE SEQUENCE [LARGE SCALE GENOMIC DNA]</scope>
    <source>
        <strain evidence="2 3">K6013</strain>
    </source>
</reference>
<sequence>MIIAIPTDIPGEKLLTTFGTSPAFLKINTETGEKEIIRNIYACGGCSSGCTEGKNTADLLYENGVEGLLTKEIAESPFIKLLMKKITVYRIPPEVNTIEEAVELFIKGKIKISYSHF</sequence>
<comment type="caution">
    <text evidence="2">The sequence shown here is derived from an EMBL/GenBank/DDBJ whole genome shotgun (WGS) entry which is preliminary data.</text>
</comment>
<dbReference type="RefSeq" id="WP_076712545.1">
    <property type="nucleotide sequence ID" value="NZ_MOEN01000006.1"/>
</dbReference>
<protein>
    <recommendedName>
        <fullName evidence="1">Dinitrogenase iron-molybdenum cofactor biosynthesis domain-containing protein</fullName>
    </recommendedName>
</protein>
<keyword evidence="3" id="KW-1185">Reference proteome</keyword>
<dbReference type="AlphaFoldDB" id="A0A1R1MM89"/>
<dbReference type="Gene3D" id="3.30.420.130">
    <property type="entry name" value="Dinitrogenase iron-molybdenum cofactor biosynthesis domain"/>
    <property type="match status" value="1"/>
</dbReference>
<organism evidence="2 3">
    <name type="scientific">Desulfurobacterium indicum</name>
    <dbReference type="NCBI Taxonomy" id="1914305"/>
    <lineage>
        <taxon>Bacteria</taxon>
        <taxon>Pseudomonadati</taxon>
        <taxon>Aquificota</taxon>
        <taxon>Aquificia</taxon>
        <taxon>Desulfurobacteriales</taxon>
        <taxon>Desulfurobacteriaceae</taxon>
        <taxon>Desulfurobacterium</taxon>
    </lineage>
</organism>